<evidence type="ECO:0000256" key="5">
    <source>
        <dbReference type="ARBA" id="ARBA00011921"/>
    </source>
</evidence>
<dbReference type="HOGENOM" id="CLU_021802_1_0_11"/>
<evidence type="ECO:0000256" key="14">
    <source>
        <dbReference type="NCBIfam" id="TIGR01900"/>
    </source>
</evidence>
<keyword evidence="10" id="KW-0220">Diaminopimelate biosynthesis</keyword>
<dbReference type="STRING" id="1449976.KALB_939"/>
<dbReference type="InterPro" id="IPR050072">
    <property type="entry name" value="Peptidase_M20A"/>
</dbReference>
<dbReference type="GO" id="GO:0019877">
    <property type="term" value="P:diaminopimelate biosynthetic process"/>
    <property type="evidence" value="ECO:0007669"/>
    <property type="project" value="UniProtKB-KW"/>
</dbReference>
<keyword evidence="7" id="KW-0479">Metal-binding</keyword>
<evidence type="ECO:0000256" key="6">
    <source>
        <dbReference type="ARBA" id="ARBA00022605"/>
    </source>
</evidence>
<dbReference type="KEGG" id="kal:KALB_939"/>
<dbReference type="InterPro" id="IPR010174">
    <property type="entry name" value="Succinyl-DAP_deSuclase_DapE"/>
</dbReference>
<dbReference type="InterPro" id="IPR002933">
    <property type="entry name" value="Peptidase_M20"/>
</dbReference>
<dbReference type="GO" id="GO:0009089">
    <property type="term" value="P:lysine biosynthetic process via diaminopimelate"/>
    <property type="evidence" value="ECO:0007669"/>
    <property type="project" value="UniProtKB-UniRule"/>
</dbReference>
<name>W5VZG7_9PSEU</name>
<evidence type="ECO:0000259" key="15">
    <source>
        <dbReference type="Pfam" id="PF07687"/>
    </source>
</evidence>
<dbReference type="Pfam" id="PF01546">
    <property type="entry name" value="Peptidase_M20"/>
    <property type="match status" value="1"/>
</dbReference>
<dbReference type="Proteomes" id="UP000019225">
    <property type="component" value="Chromosome"/>
</dbReference>
<comment type="cofactor">
    <cofactor evidence="1">
        <name>Co(2+)</name>
        <dbReference type="ChEBI" id="CHEBI:48828"/>
    </cofactor>
</comment>
<dbReference type="AlphaFoldDB" id="W5VZG7"/>
<evidence type="ECO:0000256" key="2">
    <source>
        <dbReference type="ARBA" id="ARBA00001947"/>
    </source>
</evidence>
<evidence type="ECO:0000256" key="9">
    <source>
        <dbReference type="ARBA" id="ARBA00022833"/>
    </source>
</evidence>
<dbReference type="SUPFAM" id="SSF53187">
    <property type="entry name" value="Zn-dependent exopeptidases"/>
    <property type="match status" value="1"/>
</dbReference>
<dbReference type="PATRIC" id="fig|1449976.3.peg.943"/>
<gene>
    <name evidence="16" type="ORF">KALB_939</name>
</gene>
<dbReference type="FunFam" id="3.30.70.360:FF:000011">
    <property type="entry name" value="Succinyl-diaminopimelate desuccinylase"/>
    <property type="match status" value="1"/>
</dbReference>
<keyword evidence="9" id="KW-0862">Zinc</keyword>
<evidence type="ECO:0000256" key="12">
    <source>
        <dbReference type="ARBA" id="ARBA00023285"/>
    </source>
</evidence>
<reference evidence="16 17" key="1">
    <citation type="journal article" date="2014" name="BMC Genomics">
        <title>Complete genome sequence of producer of the glycopeptide antibiotic Aculeximycin Kutzneria albida DSM 43870T, a representative of minor genus of Pseudonocardiaceae.</title>
        <authorList>
            <person name="Rebets Y."/>
            <person name="Tokovenko B."/>
            <person name="Lushchyk I."/>
            <person name="Ruckert C."/>
            <person name="Zaburannyi N."/>
            <person name="Bechthold A."/>
            <person name="Kalinowski J."/>
            <person name="Luzhetskyy A."/>
        </authorList>
    </citation>
    <scope>NUCLEOTIDE SEQUENCE [LARGE SCALE GENOMIC DNA]</scope>
    <source>
        <strain evidence="16">DSM 43870</strain>
    </source>
</reference>
<evidence type="ECO:0000256" key="13">
    <source>
        <dbReference type="ARBA" id="ARBA00051301"/>
    </source>
</evidence>
<feature type="domain" description="Peptidase M20 dimerisation" evidence="15">
    <location>
        <begin position="197"/>
        <end position="294"/>
    </location>
</feature>
<accession>W5VZG7</accession>
<sequence length="383" mass="40338">MVAMPMPYALVFSVLTGTNGNVRGVTVKLDLTSDPIELTAALVDVPSVSGEEQELADAVQAALADQAPHLEVIRSGNTVLARTNLGRAARVVLAGHLDTVPINDNLPLRRTGTGAEQVLHGCGTVDMKGGDAVLLHLAATLPRPRHDLTFVFYDCEEVDAARNGLGRIERELPDWLAGDLAIVAEPSSAVIEAGCQGTLRVEVRTTGTRAHTARAWMGANAIHGIGEVLRRLESYQARQVEIDGCRYREGLQAVKISGGVAGNVVPDECVLTVNHRFAPDRSVAQALEHVREVFAGYEVVLTDSAGGALPGLGAPAAQDLLAAAGGTAKAKLGWTDVARFGALGIPAVNFGPGDPTLAHTQQENVPVAQISRCAEVLRRFLTD</sequence>
<dbReference type="EMBL" id="CP007155">
    <property type="protein sequence ID" value="AHH94313.1"/>
    <property type="molecule type" value="Genomic_DNA"/>
</dbReference>
<dbReference type="NCBIfam" id="TIGR01900">
    <property type="entry name" value="dapE-gram_pos"/>
    <property type="match status" value="1"/>
</dbReference>
<dbReference type="SUPFAM" id="SSF55031">
    <property type="entry name" value="Bacterial exopeptidase dimerisation domain"/>
    <property type="match status" value="1"/>
</dbReference>
<dbReference type="PANTHER" id="PTHR43808:SF31">
    <property type="entry name" value="N-ACETYL-L-CITRULLINE DEACETYLASE"/>
    <property type="match status" value="1"/>
</dbReference>
<protein>
    <recommendedName>
        <fullName evidence="5 14">Succinyl-diaminopimelate desuccinylase</fullName>
        <ecNumber evidence="5 14">3.5.1.18</ecNumber>
    </recommendedName>
</protein>
<dbReference type="InterPro" id="IPR011650">
    <property type="entry name" value="Peptidase_M20_dimer"/>
</dbReference>
<dbReference type="GO" id="GO:0006526">
    <property type="term" value="P:L-arginine biosynthetic process"/>
    <property type="evidence" value="ECO:0007669"/>
    <property type="project" value="TreeGrafter"/>
</dbReference>
<evidence type="ECO:0000256" key="1">
    <source>
        <dbReference type="ARBA" id="ARBA00001941"/>
    </source>
</evidence>
<evidence type="ECO:0000256" key="11">
    <source>
        <dbReference type="ARBA" id="ARBA00023154"/>
    </source>
</evidence>
<dbReference type="InterPro" id="IPR036264">
    <property type="entry name" value="Bact_exopeptidase_dim_dom"/>
</dbReference>
<keyword evidence="6" id="KW-0028">Amino-acid biosynthesis</keyword>
<dbReference type="GO" id="GO:0009014">
    <property type="term" value="F:succinyl-diaminopimelate desuccinylase activity"/>
    <property type="evidence" value="ECO:0007669"/>
    <property type="project" value="UniProtKB-UniRule"/>
</dbReference>
<keyword evidence="11" id="KW-0457">Lysine biosynthesis</keyword>
<evidence type="ECO:0000256" key="3">
    <source>
        <dbReference type="ARBA" id="ARBA00005130"/>
    </source>
</evidence>
<dbReference type="eggNOG" id="COG0624">
    <property type="taxonomic scope" value="Bacteria"/>
</dbReference>
<comment type="subunit">
    <text evidence="4">Homodimer.</text>
</comment>
<proteinExistence type="predicted"/>
<comment type="catalytic activity">
    <reaction evidence="13">
        <text>N-succinyl-(2S,6S)-2,6-diaminopimelate + H2O = (2S,6S)-2,6-diaminopimelate + succinate</text>
        <dbReference type="Rhea" id="RHEA:22608"/>
        <dbReference type="ChEBI" id="CHEBI:15377"/>
        <dbReference type="ChEBI" id="CHEBI:30031"/>
        <dbReference type="ChEBI" id="CHEBI:57609"/>
        <dbReference type="ChEBI" id="CHEBI:58087"/>
        <dbReference type="EC" id="3.5.1.18"/>
    </reaction>
</comment>
<comment type="cofactor">
    <cofactor evidence="2">
        <name>Zn(2+)</name>
        <dbReference type="ChEBI" id="CHEBI:29105"/>
    </cofactor>
</comment>
<evidence type="ECO:0000313" key="17">
    <source>
        <dbReference type="Proteomes" id="UP000019225"/>
    </source>
</evidence>
<dbReference type="GO" id="GO:0046872">
    <property type="term" value="F:metal ion binding"/>
    <property type="evidence" value="ECO:0007669"/>
    <property type="project" value="UniProtKB-KW"/>
</dbReference>
<keyword evidence="17" id="KW-1185">Reference proteome</keyword>
<evidence type="ECO:0000256" key="8">
    <source>
        <dbReference type="ARBA" id="ARBA00022801"/>
    </source>
</evidence>
<evidence type="ECO:0000256" key="4">
    <source>
        <dbReference type="ARBA" id="ARBA00011738"/>
    </source>
</evidence>
<dbReference type="Gene3D" id="3.40.630.10">
    <property type="entry name" value="Zn peptidases"/>
    <property type="match status" value="1"/>
</dbReference>
<dbReference type="GO" id="GO:0008777">
    <property type="term" value="F:acetylornithine deacetylase activity"/>
    <property type="evidence" value="ECO:0007669"/>
    <property type="project" value="TreeGrafter"/>
</dbReference>
<dbReference type="Pfam" id="PF07687">
    <property type="entry name" value="M20_dimer"/>
    <property type="match status" value="1"/>
</dbReference>
<dbReference type="EC" id="3.5.1.18" evidence="5 14"/>
<comment type="pathway">
    <text evidence="3">Amino-acid biosynthesis; L-lysine biosynthesis via DAP pathway; LL-2,6-diaminopimelate from (S)-tetrahydrodipicolinate (succinylase route): step 3/3.</text>
</comment>
<organism evidence="16 17">
    <name type="scientific">Kutzneria albida DSM 43870</name>
    <dbReference type="NCBI Taxonomy" id="1449976"/>
    <lineage>
        <taxon>Bacteria</taxon>
        <taxon>Bacillati</taxon>
        <taxon>Actinomycetota</taxon>
        <taxon>Actinomycetes</taxon>
        <taxon>Pseudonocardiales</taxon>
        <taxon>Pseudonocardiaceae</taxon>
        <taxon>Kutzneria</taxon>
    </lineage>
</organism>
<evidence type="ECO:0000256" key="7">
    <source>
        <dbReference type="ARBA" id="ARBA00022723"/>
    </source>
</evidence>
<keyword evidence="8 16" id="KW-0378">Hydrolase</keyword>
<dbReference type="Gene3D" id="3.30.70.360">
    <property type="match status" value="1"/>
</dbReference>
<keyword evidence="12" id="KW-0170">Cobalt</keyword>
<evidence type="ECO:0000313" key="16">
    <source>
        <dbReference type="EMBL" id="AHH94313.1"/>
    </source>
</evidence>
<dbReference type="PANTHER" id="PTHR43808">
    <property type="entry name" value="ACETYLORNITHINE DEACETYLASE"/>
    <property type="match status" value="1"/>
</dbReference>
<evidence type="ECO:0000256" key="10">
    <source>
        <dbReference type="ARBA" id="ARBA00022915"/>
    </source>
</evidence>